<protein>
    <submittedName>
        <fullName evidence="1">Uncharacterized protein</fullName>
    </submittedName>
</protein>
<organism evidence="1 2">
    <name type="scientific">Alteribacillus bidgolensis</name>
    <dbReference type="NCBI Taxonomy" id="930129"/>
    <lineage>
        <taxon>Bacteria</taxon>
        <taxon>Bacillati</taxon>
        <taxon>Bacillota</taxon>
        <taxon>Bacilli</taxon>
        <taxon>Bacillales</taxon>
        <taxon>Bacillaceae</taxon>
        <taxon>Alteribacillus</taxon>
    </lineage>
</organism>
<evidence type="ECO:0000313" key="2">
    <source>
        <dbReference type="Proteomes" id="UP000199017"/>
    </source>
</evidence>
<dbReference type="EMBL" id="FNDU01000002">
    <property type="protein sequence ID" value="SDH75220.1"/>
    <property type="molecule type" value="Genomic_DNA"/>
</dbReference>
<dbReference type="STRING" id="930129.SAMN05216352_102446"/>
<name>A0A1G8EZC0_9BACI</name>
<gene>
    <name evidence="1" type="ORF">SAMN05216352_102446</name>
</gene>
<keyword evidence="2" id="KW-1185">Reference proteome</keyword>
<accession>A0A1G8EZC0</accession>
<evidence type="ECO:0000313" key="1">
    <source>
        <dbReference type="EMBL" id="SDH75220.1"/>
    </source>
</evidence>
<dbReference type="AlphaFoldDB" id="A0A1G8EZC0"/>
<reference evidence="1 2" key="1">
    <citation type="submission" date="2016-10" db="EMBL/GenBank/DDBJ databases">
        <authorList>
            <person name="de Groot N.N."/>
        </authorList>
    </citation>
    <scope>NUCLEOTIDE SEQUENCE [LARGE SCALE GENOMIC DNA]</scope>
    <source>
        <strain evidence="2">P4B,CCM 7963,CECT 7998,DSM 25260,IBRC-M 10614,KCTC 13821</strain>
    </source>
</reference>
<sequence>MKLLAMYGTGRQFFHLFFYAGILFQRSPFQVEEIYGDAANTRSFSEIKVACFNDFRYDNQVLFSVFDST</sequence>
<dbReference type="Proteomes" id="UP000199017">
    <property type="component" value="Unassembled WGS sequence"/>
</dbReference>
<proteinExistence type="predicted"/>